<organism evidence="2 3">
    <name type="scientific">Gymnopilus junonius</name>
    <name type="common">Spectacular rustgill mushroom</name>
    <name type="synonym">Gymnopilus spectabilis subsp. junonius</name>
    <dbReference type="NCBI Taxonomy" id="109634"/>
    <lineage>
        <taxon>Eukaryota</taxon>
        <taxon>Fungi</taxon>
        <taxon>Dikarya</taxon>
        <taxon>Basidiomycota</taxon>
        <taxon>Agaricomycotina</taxon>
        <taxon>Agaricomycetes</taxon>
        <taxon>Agaricomycetidae</taxon>
        <taxon>Agaricales</taxon>
        <taxon>Agaricineae</taxon>
        <taxon>Hymenogastraceae</taxon>
        <taxon>Gymnopilus</taxon>
    </lineage>
</organism>
<reference evidence="2" key="1">
    <citation type="submission" date="2020-11" db="EMBL/GenBank/DDBJ databases">
        <authorList>
            <consortium name="DOE Joint Genome Institute"/>
            <person name="Ahrendt S."/>
            <person name="Riley R."/>
            <person name="Andreopoulos W."/>
            <person name="LaButti K."/>
            <person name="Pangilinan J."/>
            <person name="Ruiz-duenas F.J."/>
            <person name="Barrasa J.M."/>
            <person name="Sanchez-Garcia M."/>
            <person name="Camarero S."/>
            <person name="Miyauchi S."/>
            <person name="Serrano A."/>
            <person name="Linde D."/>
            <person name="Babiker R."/>
            <person name="Drula E."/>
            <person name="Ayuso-Fernandez I."/>
            <person name="Pacheco R."/>
            <person name="Padilla G."/>
            <person name="Ferreira P."/>
            <person name="Barriuso J."/>
            <person name="Kellner H."/>
            <person name="Castanera R."/>
            <person name="Alfaro M."/>
            <person name="Ramirez L."/>
            <person name="Pisabarro A.G."/>
            <person name="Kuo A."/>
            <person name="Tritt A."/>
            <person name="Lipzen A."/>
            <person name="He G."/>
            <person name="Yan M."/>
            <person name="Ng V."/>
            <person name="Cullen D."/>
            <person name="Martin F."/>
            <person name="Rosso M.-N."/>
            <person name="Henrissat B."/>
            <person name="Hibbett D."/>
            <person name="Martinez A.T."/>
            <person name="Grigoriev I.V."/>
        </authorList>
    </citation>
    <scope>NUCLEOTIDE SEQUENCE</scope>
    <source>
        <strain evidence="2">AH 44721</strain>
    </source>
</reference>
<protein>
    <submittedName>
        <fullName evidence="2">Uncharacterized protein</fullName>
    </submittedName>
</protein>
<proteinExistence type="predicted"/>
<accession>A0A9P5NG65</accession>
<name>A0A9P5NG65_GYMJU</name>
<sequence>MWDITRLFKQWACTKAKGEYAPDSFAFLCEQCSKLINGSLKTTSRLETIAMNYQNYDCQIVQRLGVKLIGWTYHSMVSPFNIHTVDNLRILWDALVCRACFWMRLSKGEMTHHMAALEEHEAAGEIMRKKRKEQSDKGMPKGPRKKVSSQEDDNDDDEESNELEAGPSKKRKVETHKKGKRKSAVSHKVNPTKAKAQVPPSREFIEDSDLKG</sequence>
<evidence type="ECO:0000256" key="1">
    <source>
        <dbReference type="SAM" id="MobiDB-lite"/>
    </source>
</evidence>
<comment type="caution">
    <text evidence="2">The sequence shown here is derived from an EMBL/GenBank/DDBJ whole genome shotgun (WGS) entry which is preliminary data.</text>
</comment>
<feature type="compositionally biased region" description="Acidic residues" evidence="1">
    <location>
        <begin position="150"/>
        <end position="162"/>
    </location>
</feature>
<feature type="region of interest" description="Disordered" evidence="1">
    <location>
        <begin position="124"/>
        <end position="212"/>
    </location>
</feature>
<feature type="compositionally biased region" description="Basic and acidic residues" evidence="1">
    <location>
        <begin position="124"/>
        <end position="139"/>
    </location>
</feature>
<feature type="compositionally biased region" description="Basic and acidic residues" evidence="1">
    <location>
        <begin position="203"/>
        <end position="212"/>
    </location>
</feature>
<dbReference type="Proteomes" id="UP000724874">
    <property type="component" value="Unassembled WGS sequence"/>
</dbReference>
<dbReference type="AlphaFoldDB" id="A0A9P5NG65"/>
<evidence type="ECO:0000313" key="2">
    <source>
        <dbReference type="EMBL" id="KAF8881820.1"/>
    </source>
</evidence>
<keyword evidence="3" id="KW-1185">Reference proteome</keyword>
<dbReference type="EMBL" id="JADNYJ010000128">
    <property type="protein sequence ID" value="KAF8881820.1"/>
    <property type="molecule type" value="Genomic_DNA"/>
</dbReference>
<evidence type="ECO:0000313" key="3">
    <source>
        <dbReference type="Proteomes" id="UP000724874"/>
    </source>
</evidence>
<gene>
    <name evidence="2" type="ORF">CPB84DRAFT_1687000</name>
</gene>
<feature type="compositionally biased region" description="Basic residues" evidence="1">
    <location>
        <begin position="168"/>
        <end position="185"/>
    </location>
</feature>
<dbReference type="OrthoDB" id="3253416at2759"/>